<dbReference type="PIRSF" id="PIRSF021898">
    <property type="entry name" value="UCP021898"/>
    <property type="match status" value="1"/>
</dbReference>
<dbReference type="Proteomes" id="UP000293142">
    <property type="component" value="Unassembled WGS sequence"/>
</dbReference>
<dbReference type="Gene3D" id="3.20.20.140">
    <property type="entry name" value="Metal-dependent hydrolases"/>
    <property type="match status" value="1"/>
</dbReference>
<comment type="caution">
    <text evidence="1">The sequence shown here is derived from an EMBL/GenBank/DDBJ whole genome shotgun (WGS) entry which is preliminary data.</text>
</comment>
<dbReference type="Pfam" id="PF19799">
    <property type="entry name" value="DUF6282"/>
    <property type="match status" value="1"/>
</dbReference>
<evidence type="ECO:0000313" key="1">
    <source>
        <dbReference type="EMBL" id="TBL79401.1"/>
    </source>
</evidence>
<protein>
    <submittedName>
        <fullName evidence="1">Cytosolic protein</fullName>
    </submittedName>
</protein>
<dbReference type="OrthoDB" id="9802809at2"/>
<sequence>MEAIELLQGAYDLHVHSGPDILDRKVDDLEMAERLMKLGMKGYGIKSHYFCTAERAKIINKLHPGFKAVGAVALNHAVGGLNPLAVEMAARGGAKIVWMPTFDATNEQEHFHKNKPEKLPHWAKLQMELIAQGKTQSSISVLENGELKPVVYDILDAVAQHDLVLATGHLSIEEIYAVVKAAKQHNVRKIVITHPNFPSICLSKEQQKELTELGAWMEFCFTTPHSGKTTWDEVYEQIRYVGPANCIISTDLGQPNGPYPDEGLRTFVANLAANGFTVPEIKQMTAVNTAFLVES</sequence>
<proteinExistence type="predicted"/>
<dbReference type="InterPro" id="IPR046249">
    <property type="entry name" value="DUF6282"/>
</dbReference>
<name>A0A4Q9DW70_9BACL</name>
<accession>A0A4Q9DW70</accession>
<keyword evidence="2" id="KW-1185">Reference proteome</keyword>
<dbReference type="SUPFAM" id="SSF51556">
    <property type="entry name" value="Metallo-dependent hydrolases"/>
    <property type="match status" value="1"/>
</dbReference>
<dbReference type="EMBL" id="SIRE01000007">
    <property type="protein sequence ID" value="TBL79401.1"/>
    <property type="molecule type" value="Genomic_DNA"/>
</dbReference>
<evidence type="ECO:0000313" key="2">
    <source>
        <dbReference type="Proteomes" id="UP000293142"/>
    </source>
</evidence>
<reference evidence="1 2" key="1">
    <citation type="submission" date="2019-02" db="EMBL/GenBank/DDBJ databases">
        <title>Paenibacillus sp. nov., isolated from surface-sterilized tissue of Thalictrum simplex L.</title>
        <authorList>
            <person name="Tuo L."/>
        </authorList>
    </citation>
    <scope>NUCLEOTIDE SEQUENCE [LARGE SCALE GENOMIC DNA]</scope>
    <source>
        <strain evidence="1 2">N2SHLJ1</strain>
    </source>
</reference>
<dbReference type="AlphaFoldDB" id="A0A4Q9DW70"/>
<organism evidence="1 2">
    <name type="scientific">Paenibacillus thalictri</name>
    <dbReference type="NCBI Taxonomy" id="2527873"/>
    <lineage>
        <taxon>Bacteria</taxon>
        <taxon>Bacillati</taxon>
        <taxon>Bacillota</taxon>
        <taxon>Bacilli</taxon>
        <taxon>Bacillales</taxon>
        <taxon>Paenibacillaceae</taxon>
        <taxon>Paenibacillus</taxon>
    </lineage>
</organism>
<dbReference type="InterPro" id="IPR016797">
    <property type="entry name" value="UCP021898"/>
</dbReference>
<gene>
    <name evidence="1" type="ORF">EYB31_10815</name>
</gene>
<dbReference type="RefSeq" id="WP_131013345.1">
    <property type="nucleotide sequence ID" value="NZ_SIRE01000007.1"/>
</dbReference>
<dbReference type="InterPro" id="IPR032466">
    <property type="entry name" value="Metal_Hydrolase"/>
</dbReference>